<reference evidence="1" key="1">
    <citation type="journal article" date="2021" name="Proc. Natl. Acad. Sci. U.S.A.">
        <title>A Catalog of Tens of Thousands of Viruses from Human Metagenomes Reveals Hidden Associations with Chronic Diseases.</title>
        <authorList>
            <person name="Tisza M.J."/>
            <person name="Buck C.B."/>
        </authorList>
    </citation>
    <scope>NUCLEOTIDE SEQUENCE</scope>
    <source>
        <strain evidence="1">CtnR15</strain>
    </source>
</reference>
<dbReference type="EMBL" id="BK032729">
    <property type="protein sequence ID" value="DAF57146.1"/>
    <property type="molecule type" value="Genomic_DNA"/>
</dbReference>
<sequence length="29" mass="3091">MTCNDWTPRVCDSCGGAINPVTGECRCSD</sequence>
<protein>
    <submittedName>
        <fullName evidence="1">Zinc finger protein</fullName>
    </submittedName>
</protein>
<name>A0A8S5T300_9CAUD</name>
<organism evidence="1">
    <name type="scientific">Siphoviridae sp. ctnR15</name>
    <dbReference type="NCBI Taxonomy" id="2827938"/>
    <lineage>
        <taxon>Viruses</taxon>
        <taxon>Duplodnaviria</taxon>
        <taxon>Heunggongvirae</taxon>
        <taxon>Uroviricota</taxon>
        <taxon>Caudoviricetes</taxon>
    </lineage>
</organism>
<proteinExistence type="predicted"/>
<evidence type="ECO:0000313" key="1">
    <source>
        <dbReference type="EMBL" id="DAF57146.1"/>
    </source>
</evidence>
<accession>A0A8S5T300</accession>